<dbReference type="OrthoDB" id="5561773at2"/>
<gene>
    <name evidence="18" type="ORF">SAMN05216198_0691</name>
    <name evidence="19" type="ORF">SAMN05216198_3905</name>
</gene>
<evidence type="ECO:0000256" key="8">
    <source>
        <dbReference type="ARBA" id="ARBA00022692"/>
    </source>
</evidence>
<dbReference type="GO" id="GO:0000155">
    <property type="term" value="F:phosphorelay sensor kinase activity"/>
    <property type="evidence" value="ECO:0007669"/>
    <property type="project" value="InterPro"/>
</dbReference>
<dbReference type="SUPFAM" id="SSF47384">
    <property type="entry name" value="Homodimeric domain of signal transducing histidine kinase"/>
    <property type="match status" value="1"/>
</dbReference>
<evidence type="ECO:0000256" key="15">
    <source>
        <dbReference type="RuleBase" id="RU364088"/>
    </source>
</evidence>
<keyword evidence="5 15" id="KW-0997">Cell inner membrane</keyword>
<dbReference type="InterPro" id="IPR003594">
    <property type="entry name" value="HATPase_dom"/>
</dbReference>
<protein>
    <recommendedName>
        <fullName evidence="15">Sensor protein</fullName>
        <ecNumber evidence="15">2.7.13.3</ecNumber>
    </recommendedName>
</protein>
<comment type="function">
    <text evidence="15">Member of a two-component regulatory system.</text>
</comment>
<dbReference type="CDD" id="cd00075">
    <property type="entry name" value="HATPase"/>
    <property type="match status" value="1"/>
</dbReference>
<dbReference type="SMART" id="SM00387">
    <property type="entry name" value="HATPase_c"/>
    <property type="match status" value="1"/>
</dbReference>
<accession>A0A1H1MQV3</accession>
<dbReference type="GO" id="GO:0005524">
    <property type="term" value="F:ATP binding"/>
    <property type="evidence" value="ECO:0007669"/>
    <property type="project" value="UniProtKB-KW"/>
</dbReference>
<evidence type="ECO:0000313" key="20">
    <source>
        <dbReference type="Proteomes" id="UP000243426"/>
    </source>
</evidence>
<dbReference type="NCBIfam" id="TIGR01386">
    <property type="entry name" value="cztS_silS_copS"/>
    <property type="match status" value="1"/>
</dbReference>
<keyword evidence="12 15" id="KW-1133">Transmembrane helix</keyword>
<dbReference type="InterPro" id="IPR004358">
    <property type="entry name" value="Sig_transdc_His_kin-like_C"/>
</dbReference>
<proteinExistence type="predicted"/>
<evidence type="ECO:0000256" key="13">
    <source>
        <dbReference type="ARBA" id="ARBA00023012"/>
    </source>
</evidence>
<evidence type="ECO:0000256" key="10">
    <source>
        <dbReference type="ARBA" id="ARBA00022777"/>
    </source>
</evidence>
<evidence type="ECO:0000256" key="2">
    <source>
        <dbReference type="ARBA" id="ARBA00004141"/>
    </source>
</evidence>
<evidence type="ECO:0000256" key="6">
    <source>
        <dbReference type="ARBA" id="ARBA00022553"/>
    </source>
</evidence>
<dbReference type="Proteomes" id="UP000243426">
    <property type="component" value="Chromosome I"/>
</dbReference>
<sequence length="463" mass="50589">MTKPLSLSLRIGLSVGVMGSILVILIFSQSWMTLRNQLGIIAESRLEQKLNQIEHVISESNLSLVKDTSSHPLGDLVSGHPDLGLLVCDAQRPNKLNFTVGSVPSHLLTGSTCAVEPDTYKKRLSQHGIEALIESNIVRIAGSNESFLLVLFSNRSDDSELLSAYLNSTILAVPLFLVLIGFGSWWIARRGMAPLSNFRELTSIVTTNDLDGRIITSGLPVELKELADSVNFMLGRLEGGVQQLSDFSDDLAHELRSPITNLMGKAQVALSRDRLSSEYKETLESCVEELGRISRIVSDMLYLSQALQSDSADLSDQISLKREAEQVVDLFNIMAEEKGISLTVQGDGVIVGDRLMVQRAISNLLSNAIRHASHHSNIPILIESQGQSIVLSVTNDGPGIPEEHTEAIFKRFFRVDSGRSRDEGGTGLGLSIVRSIMQIHQGSVTVNTSTAGPTTFQLWFNLM</sequence>
<feature type="domain" description="HAMP" evidence="17">
    <location>
        <begin position="189"/>
        <end position="242"/>
    </location>
</feature>
<reference evidence="18" key="2">
    <citation type="submission" date="2016-10" db="EMBL/GenBank/DDBJ databases">
        <authorList>
            <person name="de Groot N.N."/>
        </authorList>
    </citation>
    <scope>NUCLEOTIDE SEQUENCE [LARGE SCALE GENOMIC DNA]</scope>
    <source>
        <strain evidence="18">2SM5</strain>
    </source>
</reference>
<keyword evidence="9 15" id="KW-0547">Nucleotide-binding</keyword>
<dbReference type="PANTHER" id="PTHR45436:SF15">
    <property type="entry name" value="SENSOR HISTIDINE KINASE CUSS"/>
    <property type="match status" value="1"/>
</dbReference>
<evidence type="ECO:0000313" key="18">
    <source>
        <dbReference type="EMBL" id="SDR88980.1"/>
    </source>
</evidence>
<evidence type="ECO:0000256" key="12">
    <source>
        <dbReference type="ARBA" id="ARBA00022989"/>
    </source>
</evidence>
<dbReference type="PROSITE" id="PS50109">
    <property type="entry name" value="HIS_KIN"/>
    <property type="match status" value="1"/>
</dbReference>
<feature type="transmembrane region" description="Helical" evidence="15">
    <location>
        <begin position="164"/>
        <end position="188"/>
    </location>
</feature>
<dbReference type="SUPFAM" id="SSF55874">
    <property type="entry name" value="ATPase domain of HSP90 chaperone/DNA topoisomerase II/histidine kinase"/>
    <property type="match status" value="1"/>
</dbReference>
<dbReference type="AlphaFoldDB" id="A0A1H1MQV3"/>
<dbReference type="RefSeq" id="WP_090272041.1">
    <property type="nucleotide sequence ID" value="NZ_LT629748.1"/>
</dbReference>
<keyword evidence="10 15" id="KW-0418">Kinase</keyword>
<dbReference type="Gene3D" id="6.10.340.10">
    <property type="match status" value="1"/>
</dbReference>
<evidence type="ECO:0000256" key="3">
    <source>
        <dbReference type="ARBA" id="ARBA00004533"/>
    </source>
</evidence>
<dbReference type="FunFam" id="3.30.565.10:FF:000006">
    <property type="entry name" value="Sensor histidine kinase WalK"/>
    <property type="match status" value="1"/>
</dbReference>
<evidence type="ECO:0000256" key="9">
    <source>
        <dbReference type="ARBA" id="ARBA00022741"/>
    </source>
</evidence>
<dbReference type="SMART" id="SM00388">
    <property type="entry name" value="HisKA"/>
    <property type="match status" value="1"/>
</dbReference>
<evidence type="ECO:0000256" key="4">
    <source>
        <dbReference type="ARBA" id="ARBA00022475"/>
    </source>
</evidence>
<dbReference type="InterPro" id="IPR036890">
    <property type="entry name" value="HATPase_C_sf"/>
</dbReference>
<keyword evidence="11 15" id="KW-0067">ATP-binding</keyword>
<comment type="catalytic activity">
    <reaction evidence="1 15">
        <text>ATP + protein L-histidine = ADP + protein N-phospho-L-histidine.</text>
        <dbReference type="EC" id="2.7.13.3"/>
    </reaction>
</comment>
<feature type="domain" description="Histidine kinase" evidence="16">
    <location>
        <begin position="250"/>
        <end position="463"/>
    </location>
</feature>
<evidence type="ECO:0000259" key="17">
    <source>
        <dbReference type="PROSITE" id="PS50885"/>
    </source>
</evidence>
<dbReference type="InterPro" id="IPR005467">
    <property type="entry name" value="His_kinase_dom"/>
</dbReference>
<dbReference type="Pfam" id="PF02518">
    <property type="entry name" value="HATPase_c"/>
    <property type="match status" value="1"/>
</dbReference>
<dbReference type="CDD" id="cd00082">
    <property type="entry name" value="HisKA"/>
    <property type="match status" value="1"/>
</dbReference>
<dbReference type="PROSITE" id="PS50885">
    <property type="entry name" value="HAMP"/>
    <property type="match status" value="1"/>
</dbReference>
<comment type="subcellular location">
    <subcellularLocation>
        <location evidence="3 15">Cell inner membrane</location>
    </subcellularLocation>
    <subcellularLocation>
        <location evidence="2">Membrane</location>
        <topology evidence="2">Multi-pass membrane protein</topology>
    </subcellularLocation>
</comment>
<evidence type="ECO:0000256" key="7">
    <source>
        <dbReference type="ARBA" id="ARBA00022679"/>
    </source>
</evidence>
<dbReference type="Gene3D" id="1.10.287.130">
    <property type="match status" value="1"/>
</dbReference>
<dbReference type="EMBL" id="LT629748">
    <property type="protein sequence ID" value="SDT18047.1"/>
    <property type="molecule type" value="Genomic_DNA"/>
</dbReference>
<keyword evidence="7 15" id="KW-0808">Transferase</keyword>
<name>A0A1H1MQV3_9GAMM</name>
<keyword evidence="4 15" id="KW-1003">Cell membrane</keyword>
<dbReference type="STRING" id="797277.SAMN05216198_0691"/>
<reference evidence="20" key="1">
    <citation type="submission" date="2016-10" db="EMBL/GenBank/DDBJ databases">
        <authorList>
            <person name="Varghese N."/>
            <person name="Submissions S."/>
        </authorList>
    </citation>
    <scope>NUCLEOTIDE SEQUENCE [LARGE SCALE GENOMIC DNA]</scope>
    <source>
        <strain evidence="20">2SM5</strain>
    </source>
</reference>
<dbReference type="InterPro" id="IPR036097">
    <property type="entry name" value="HisK_dim/P_sf"/>
</dbReference>
<evidence type="ECO:0000259" key="16">
    <source>
        <dbReference type="PROSITE" id="PS50109"/>
    </source>
</evidence>
<dbReference type="InterPro" id="IPR003661">
    <property type="entry name" value="HisK_dim/P_dom"/>
</dbReference>
<dbReference type="InterPro" id="IPR006290">
    <property type="entry name" value="CztS_silS_copS"/>
</dbReference>
<dbReference type="InterPro" id="IPR003660">
    <property type="entry name" value="HAMP_dom"/>
</dbReference>
<dbReference type="EMBL" id="LT629748">
    <property type="protein sequence ID" value="SDR88980.1"/>
    <property type="molecule type" value="Genomic_DNA"/>
</dbReference>
<keyword evidence="8 15" id="KW-0812">Transmembrane</keyword>
<dbReference type="EC" id="2.7.13.3" evidence="15"/>
<keyword evidence="14 15" id="KW-0472">Membrane</keyword>
<keyword evidence="6" id="KW-0597">Phosphoprotein</keyword>
<dbReference type="PRINTS" id="PR00344">
    <property type="entry name" value="BCTRLSENSOR"/>
</dbReference>
<evidence type="ECO:0000256" key="1">
    <source>
        <dbReference type="ARBA" id="ARBA00000085"/>
    </source>
</evidence>
<organism evidence="18 20">
    <name type="scientific">Halopseudomonas litoralis</name>
    <dbReference type="NCBI Taxonomy" id="797277"/>
    <lineage>
        <taxon>Bacteria</taxon>
        <taxon>Pseudomonadati</taxon>
        <taxon>Pseudomonadota</taxon>
        <taxon>Gammaproteobacteria</taxon>
        <taxon>Pseudomonadales</taxon>
        <taxon>Pseudomonadaceae</taxon>
        <taxon>Halopseudomonas</taxon>
    </lineage>
</organism>
<dbReference type="Pfam" id="PF00512">
    <property type="entry name" value="HisKA"/>
    <property type="match status" value="1"/>
</dbReference>
<dbReference type="Pfam" id="PF00672">
    <property type="entry name" value="HAMP"/>
    <property type="match status" value="1"/>
</dbReference>
<dbReference type="InterPro" id="IPR050428">
    <property type="entry name" value="TCS_sensor_his_kinase"/>
</dbReference>
<feature type="transmembrane region" description="Helical" evidence="15">
    <location>
        <begin position="7"/>
        <end position="27"/>
    </location>
</feature>
<keyword evidence="20" id="KW-1185">Reference proteome</keyword>
<evidence type="ECO:0000256" key="14">
    <source>
        <dbReference type="ARBA" id="ARBA00023136"/>
    </source>
</evidence>
<dbReference type="GO" id="GO:0005886">
    <property type="term" value="C:plasma membrane"/>
    <property type="evidence" value="ECO:0007669"/>
    <property type="project" value="UniProtKB-SubCell"/>
</dbReference>
<keyword evidence="13 15" id="KW-0902">Two-component regulatory system</keyword>
<dbReference type="PANTHER" id="PTHR45436">
    <property type="entry name" value="SENSOR HISTIDINE KINASE YKOH"/>
    <property type="match status" value="1"/>
</dbReference>
<evidence type="ECO:0000256" key="5">
    <source>
        <dbReference type="ARBA" id="ARBA00022519"/>
    </source>
</evidence>
<dbReference type="Gene3D" id="3.30.565.10">
    <property type="entry name" value="Histidine kinase-like ATPase, C-terminal domain"/>
    <property type="match status" value="1"/>
</dbReference>
<evidence type="ECO:0000256" key="11">
    <source>
        <dbReference type="ARBA" id="ARBA00022840"/>
    </source>
</evidence>
<evidence type="ECO:0000313" key="19">
    <source>
        <dbReference type="EMBL" id="SDT18047.1"/>
    </source>
</evidence>